<dbReference type="OrthoDB" id="3422944at2"/>
<dbReference type="STRING" id="212667.VFDL14_22120"/>
<comment type="caution">
    <text evidence="2">The sequence shown here is derived from an EMBL/GenBank/DDBJ whole genome shotgun (WGS) entry which is preliminary data.</text>
</comment>
<dbReference type="Gene3D" id="3.30.460.10">
    <property type="entry name" value="Beta Polymerase, domain 2"/>
    <property type="match status" value="1"/>
</dbReference>
<name>A0A066UP30_9VIBR</name>
<keyword evidence="3" id="KW-1185">Reference proteome</keyword>
<dbReference type="Proteomes" id="UP000027219">
    <property type="component" value="Unassembled WGS sequence"/>
</dbReference>
<dbReference type="SUPFAM" id="SSF81301">
    <property type="entry name" value="Nucleotidyltransferase"/>
    <property type="match status" value="1"/>
</dbReference>
<evidence type="ECO:0000313" key="2">
    <source>
        <dbReference type="EMBL" id="KDN28825.1"/>
    </source>
</evidence>
<dbReference type="InterPro" id="IPR002934">
    <property type="entry name" value="Polymerase_NTP_transf_dom"/>
</dbReference>
<keyword evidence="2" id="KW-0808">Transferase</keyword>
<dbReference type="CDD" id="cd05403">
    <property type="entry name" value="NT_KNTase_like"/>
    <property type="match status" value="1"/>
</dbReference>
<evidence type="ECO:0000313" key="3">
    <source>
        <dbReference type="Proteomes" id="UP000027219"/>
    </source>
</evidence>
<dbReference type="GO" id="GO:0016779">
    <property type="term" value="F:nucleotidyltransferase activity"/>
    <property type="evidence" value="ECO:0007669"/>
    <property type="project" value="InterPro"/>
</dbReference>
<dbReference type="Pfam" id="PF01909">
    <property type="entry name" value="NTP_transf_2"/>
    <property type="match status" value="1"/>
</dbReference>
<feature type="domain" description="Polymerase nucleotidyl transferase" evidence="1">
    <location>
        <begin position="34"/>
        <end position="87"/>
    </location>
</feature>
<dbReference type="InterPro" id="IPR043519">
    <property type="entry name" value="NT_sf"/>
</dbReference>
<sequence length="263" mass="29680">MRNEDTGLDEQGFIRNDYSVDKIQPEFKPVIDSVVQELTQQLPGQIDGIYLYGSVPRGTAVVGRSDLDVSIILNTPITESEKRVFQEISYAIPDIHPEISKIDIDPGYLNTIQKPEELYHWQFWLKHCCCCVWGNDRAVSFVKHQPKLEIALALNGDLHAFLDQMADNLSKMDDKAVAKIIGKKLVRAAYYFIAAKDGSWYIDLAQCAQAAKEHYPGQQHDIELAYLFARGKLTSKADAIELYQRLSGKINEVASEAFKLNSV</sequence>
<protein>
    <submittedName>
        <fullName evidence="2">Nucleotidyltransferase</fullName>
    </submittedName>
</protein>
<dbReference type="EMBL" id="JFFR01000013">
    <property type="protein sequence ID" value="KDN28825.1"/>
    <property type="molecule type" value="Genomic_DNA"/>
</dbReference>
<organism evidence="2 3">
    <name type="scientific">Vibrio fortis</name>
    <dbReference type="NCBI Taxonomy" id="212667"/>
    <lineage>
        <taxon>Bacteria</taxon>
        <taxon>Pseudomonadati</taxon>
        <taxon>Pseudomonadota</taxon>
        <taxon>Gammaproteobacteria</taxon>
        <taxon>Vibrionales</taxon>
        <taxon>Vibrionaceae</taxon>
        <taxon>Vibrio</taxon>
    </lineage>
</organism>
<evidence type="ECO:0000259" key="1">
    <source>
        <dbReference type="Pfam" id="PF01909"/>
    </source>
</evidence>
<dbReference type="RefSeq" id="WP_032550689.1">
    <property type="nucleotide sequence ID" value="NZ_JFFR01000013.1"/>
</dbReference>
<dbReference type="AlphaFoldDB" id="A0A066UP30"/>
<reference evidence="2 3" key="1">
    <citation type="submission" date="2014-02" db="EMBL/GenBank/DDBJ databases">
        <title>Vibrio fortis Dalian14 Genome Sequencing.</title>
        <authorList>
            <person name="Wang Y."/>
            <person name="Song L."/>
            <person name="Liu G."/>
            <person name="Ding J."/>
        </authorList>
    </citation>
    <scope>NUCLEOTIDE SEQUENCE [LARGE SCALE GENOMIC DNA]</scope>
    <source>
        <strain evidence="2 3">Dalian14</strain>
    </source>
</reference>
<gene>
    <name evidence="2" type="ORF">VFDL14_22120</name>
</gene>
<proteinExistence type="predicted"/>
<accession>A0A066UP30</accession>
<dbReference type="PROSITE" id="PS50152">
    <property type="entry name" value="25A_SYNTH_3"/>
    <property type="match status" value="1"/>
</dbReference>